<keyword evidence="1" id="KW-0805">Transcription regulation</keyword>
<protein>
    <submittedName>
        <fullName evidence="5">Helix-turn-helix transcriptional regulator</fullName>
    </submittedName>
</protein>
<sequence>MTPLESNDSFSEFTTPLPANSFFSELSAVMQYGIWNGGTISELILPISGYLNILCIEGQNPCYYAVGNCQYSLACDYTNVHLVTTGQLLDISTIKENAKIMAFIIPKEYLDAYHTAGLMLSSDTWVIRTNSRIDLIKQRIADLYTSGDLLSNIKMHSLLLEALALQMEILLSENKSIVKDQLLDKVIQAKKIIQEDLTQNHSIGDLAKMIGTNEQYLKKYFKLHVGKTVMSFTLETKMLYAKKLIMTGNLRISDVARLTGYKHATHFTTAFKKYFGFIPNSLKYAFLIFHEAILSHLEFESLAFSVVFV</sequence>
<dbReference type="PANTHER" id="PTHR43280">
    <property type="entry name" value="ARAC-FAMILY TRANSCRIPTIONAL REGULATOR"/>
    <property type="match status" value="1"/>
</dbReference>
<evidence type="ECO:0000259" key="4">
    <source>
        <dbReference type="PROSITE" id="PS01124"/>
    </source>
</evidence>
<dbReference type="Gene3D" id="1.10.10.60">
    <property type="entry name" value="Homeodomain-like"/>
    <property type="match status" value="1"/>
</dbReference>
<dbReference type="PANTHER" id="PTHR43280:SF2">
    <property type="entry name" value="HTH-TYPE TRANSCRIPTIONAL REGULATOR EXSA"/>
    <property type="match status" value="1"/>
</dbReference>
<reference evidence="5 6" key="1">
    <citation type="submission" date="2019-04" db="EMBL/GenBank/DDBJ databases">
        <title>Sphingobacterium olei sp. nov., isolated from oil-contaminated soil.</title>
        <authorList>
            <person name="Liu B."/>
        </authorList>
    </citation>
    <scope>NUCLEOTIDE SEQUENCE [LARGE SCALE GENOMIC DNA]</scope>
    <source>
        <strain evidence="5 6">HAL-9</strain>
    </source>
</reference>
<gene>
    <name evidence="5" type="ORF">FAZ15_13245</name>
</gene>
<proteinExistence type="predicted"/>
<dbReference type="AlphaFoldDB" id="A0A4U0NYB9"/>
<evidence type="ECO:0000256" key="1">
    <source>
        <dbReference type="ARBA" id="ARBA00023015"/>
    </source>
</evidence>
<dbReference type="PROSITE" id="PS01124">
    <property type="entry name" value="HTH_ARAC_FAMILY_2"/>
    <property type="match status" value="1"/>
</dbReference>
<accession>A0A4U0NYB9</accession>
<keyword evidence="2" id="KW-0238">DNA-binding</keyword>
<dbReference type="EMBL" id="SUME01000005">
    <property type="protein sequence ID" value="TJZ59856.1"/>
    <property type="molecule type" value="Genomic_DNA"/>
</dbReference>
<dbReference type="InterPro" id="IPR009057">
    <property type="entry name" value="Homeodomain-like_sf"/>
</dbReference>
<dbReference type="InterPro" id="IPR018060">
    <property type="entry name" value="HTH_AraC"/>
</dbReference>
<dbReference type="Pfam" id="PF12833">
    <property type="entry name" value="HTH_18"/>
    <property type="match status" value="1"/>
</dbReference>
<dbReference type="GO" id="GO:0003700">
    <property type="term" value="F:DNA-binding transcription factor activity"/>
    <property type="evidence" value="ECO:0007669"/>
    <property type="project" value="InterPro"/>
</dbReference>
<evidence type="ECO:0000256" key="3">
    <source>
        <dbReference type="ARBA" id="ARBA00023163"/>
    </source>
</evidence>
<dbReference type="SMART" id="SM00342">
    <property type="entry name" value="HTH_ARAC"/>
    <property type="match status" value="1"/>
</dbReference>
<evidence type="ECO:0000313" key="5">
    <source>
        <dbReference type="EMBL" id="TJZ59856.1"/>
    </source>
</evidence>
<dbReference type="SUPFAM" id="SSF46689">
    <property type="entry name" value="Homeodomain-like"/>
    <property type="match status" value="2"/>
</dbReference>
<dbReference type="GO" id="GO:0043565">
    <property type="term" value="F:sequence-specific DNA binding"/>
    <property type="evidence" value="ECO:0007669"/>
    <property type="project" value="InterPro"/>
</dbReference>
<comment type="caution">
    <text evidence="5">The sequence shown here is derived from an EMBL/GenBank/DDBJ whole genome shotgun (WGS) entry which is preliminary data.</text>
</comment>
<dbReference type="Proteomes" id="UP000306808">
    <property type="component" value="Unassembled WGS sequence"/>
</dbReference>
<evidence type="ECO:0000256" key="2">
    <source>
        <dbReference type="ARBA" id="ARBA00023125"/>
    </source>
</evidence>
<organism evidence="5 6">
    <name type="scientific">Sphingobacterium olei</name>
    <dbReference type="NCBI Taxonomy" id="2571155"/>
    <lineage>
        <taxon>Bacteria</taxon>
        <taxon>Pseudomonadati</taxon>
        <taxon>Bacteroidota</taxon>
        <taxon>Sphingobacteriia</taxon>
        <taxon>Sphingobacteriales</taxon>
        <taxon>Sphingobacteriaceae</taxon>
        <taxon>Sphingobacterium</taxon>
    </lineage>
</organism>
<evidence type="ECO:0000313" key="6">
    <source>
        <dbReference type="Proteomes" id="UP000306808"/>
    </source>
</evidence>
<dbReference type="OrthoDB" id="799767at2"/>
<dbReference type="PRINTS" id="PR00032">
    <property type="entry name" value="HTHARAC"/>
</dbReference>
<keyword evidence="3" id="KW-0804">Transcription</keyword>
<feature type="domain" description="HTH araC/xylS-type" evidence="4">
    <location>
        <begin position="187"/>
        <end position="285"/>
    </location>
</feature>
<keyword evidence="6" id="KW-1185">Reference proteome</keyword>
<dbReference type="InterPro" id="IPR020449">
    <property type="entry name" value="Tscrpt_reg_AraC-type_HTH"/>
</dbReference>
<name>A0A4U0NYB9_9SPHI</name>
<dbReference type="RefSeq" id="WP_136901798.1">
    <property type="nucleotide sequence ID" value="NZ_SUME01000005.1"/>
</dbReference>